<evidence type="ECO:0000256" key="1">
    <source>
        <dbReference type="SAM" id="MobiDB-lite"/>
    </source>
</evidence>
<gene>
    <name evidence="2" type="ORF">LEP1GSC125_3985</name>
</gene>
<feature type="compositionally biased region" description="Basic and acidic residues" evidence="1">
    <location>
        <begin position="28"/>
        <end position="39"/>
    </location>
</feature>
<organism evidence="2 3">
    <name type="scientific">Leptospira mayottensis 200901122</name>
    <dbReference type="NCBI Taxonomy" id="1193010"/>
    <lineage>
        <taxon>Bacteria</taxon>
        <taxon>Pseudomonadati</taxon>
        <taxon>Spirochaetota</taxon>
        <taxon>Spirochaetia</taxon>
        <taxon>Leptospirales</taxon>
        <taxon>Leptospiraceae</taxon>
        <taxon>Leptospira</taxon>
    </lineage>
</organism>
<sequence>MELWGTPEIQKPGKTGRNDFSFCPAPPRDSKKDLKIDLK</sequence>
<proteinExistence type="predicted"/>
<comment type="caution">
    <text evidence="2">The sequence shown here is derived from an EMBL/GenBank/DDBJ whole genome shotgun (WGS) entry which is preliminary data.</text>
</comment>
<evidence type="ECO:0000313" key="2">
    <source>
        <dbReference type="EMBL" id="EKS01855.1"/>
    </source>
</evidence>
<protein>
    <submittedName>
        <fullName evidence="2">Uncharacterized protein</fullName>
    </submittedName>
</protein>
<dbReference type="Proteomes" id="UP000001343">
    <property type="component" value="Unassembled WGS sequence"/>
</dbReference>
<feature type="region of interest" description="Disordered" evidence="1">
    <location>
        <begin position="1"/>
        <end position="39"/>
    </location>
</feature>
<reference evidence="2 3" key="1">
    <citation type="journal article" date="2014" name="Int. J. Syst. Evol. Microbiol.">
        <title>Leptospira mayottensis sp. nov., a pathogenic species of the genus Leptospira isolated from humans.</title>
        <authorList>
            <person name="Bourhy P."/>
            <person name="Collet L."/>
            <person name="Brisse S."/>
            <person name="Picardeau M."/>
        </authorList>
    </citation>
    <scope>NUCLEOTIDE SEQUENCE [LARGE SCALE GENOMIC DNA]</scope>
    <source>
        <strain evidence="2 3">200901122</strain>
    </source>
</reference>
<name>A0AA87MQI6_9LEPT</name>
<accession>A0AA87MQI6</accession>
<dbReference type="EMBL" id="AKWM02000007">
    <property type="protein sequence ID" value="EKS01855.1"/>
    <property type="molecule type" value="Genomic_DNA"/>
</dbReference>
<evidence type="ECO:0000313" key="3">
    <source>
        <dbReference type="Proteomes" id="UP000001343"/>
    </source>
</evidence>
<dbReference type="AlphaFoldDB" id="A0AA87MQI6"/>